<keyword evidence="2" id="KW-1185">Reference proteome</keyword>
<evidence type="ECO:0008006" key="3">
    <source>
        <dbReference type="Google" id="ProtNLM"/>
    </source>
</evidence>
<organism evidence="1 2">
    <name type="scientific">Acinetobacter tibetensis</name>
    <dbReference type="NCBI Taxonomy" id="2943497"/>
    <lineage>
        <taxon>Bacteria</taxon>
        <taxon>Pseudomonadati</taxon>
        <taxon>Pseudomonadota</taxon>
        <taxon>Gammaproteobacteria</taxon>
        <taxon>Moraxellales</taxon>
        <taxon>Moraxellaceae</taxon>
        <taxon>Acinetobacter</taxon>
    </lineage>
</organism>
<dbReference type="Pfam" id="PF01202">
    <property type="entry name" value="SKI"/>
    <property type="match status" value="1"/>
</dbReference>
<dbReference type="RefSeq" id="WP_252218478.1">
    <property type="nucleotide sequence ID" value="NZ_CP098732.1"/>
</dbReference>
<reference evidence="1" key="1">
    <citation type="submission" date="2022-06" db="EMBL/GenBank/DDBJ databases">
        <title>Isolation, identification and characterization of iprodione-degrading strains in Lhasa, Tibet.</title>
        <authorList>
            <person name="Pan H."/>
        </authorList>
    </citation>
    <scope>NUCLEOTIDE SEQUENCE</scope>
    <source>
        <strain evidence="1">Y-23</strain>
    </source>
</reference>
<dbReference type="AlphaFoldDB" id="A0AAE9LNQ0"/>
<gene>
    <name evidence="1" type="ORF">M5E07_08500</name>
</gene>
<dbReference type="InterPro" id="IPR031322">
    <property type="entry name" value="Shikimate/glucono_kinase"/>
</dbReference>
<dbReference type="EMBL" id="CP098732">
    <property type="protein sequence ID" value="USE81869.1"/>
    <property type="molecule type" value="Genomic_DNA"/>
</dbReference>
<proteinExistence type="predicted"/>
<evidence type="ECO:0000313" key="1">
    <source>
        <dbReference type="EMBL" id="USE81869.1"/>
    </source>
</evidence>
<evidence type="ECO:0000313" key="2">
    <source>
        <dbReference type="Proteomes" id="UP001056716"/>
    </source>
</evidence>
<accession>A0AAE9LNQ0</accession>
<sequence length="183" mass="21413">MIIHFIGPGGAGKTSTAIHLAQKMELSYHDLDQYFLDTEGNISEYINQNGYDKYAIRNIQLYNELKESFDKNKLYIIVCSSGFMTYQVDIFSGYKEIRQDIELNPFTFLLLPSLEIESCTKEIIRRQLKRSYLNSSVEKEEKKIRARFPIFMNLKCEKIITNEPPEKIAEEIYVRLSNLISFI</sequence>
<dbReference type="Proteomes" id="UP001056716">
    <property type="component" value="Chromosome"/>
</dbReference>
<name>A0AAE9LNQ0_9GAMM</name>
<dbReference type="SUPFAM" id="SSF52540">
    <property type="entry name" value="P-loop containing nucleoside triphosphate hydrolases"/>
    <property type="match status" value="1"/>
</dbReference>
<dbReference type="InterPro" id="IPR027417">
    <property type="entry name" value="P-loop_NTPase"/>
</dbReference>
<dbReference type="KEGG" id="atz:M5E07_08500"/>
<protein>
    <recommendedName>
        <fullName evidence="3">Shikimate kinase</fullName>
    </recommendedName>
</protein>
<dbReference type="Gene3D" id="3.40.50.300">
    <property type="entry name" value="P-loop containing nucleotide triphosphate hydrolases"/>
    <property type="match status" value="1"/>
</dbReference>